<evidence type="ECO:0000256" key="15">
    <source>
        <dbReference type="ARBA" id="ARBA00022989"/>
    </source>
</evidence>
<evidence type="ECO:0000256" key="10">
    <source>
        <dbReference type="ARBA" id="ARBA00022692"/>
    </source>
</evidence>
<feature type="transmembrane region" description="Helical" evidence="22">
    <location>
        <begin position="959"/>
        <end position="979"/>
    </location>
</feature>
<reference evidence="23" key="1">
    <citation type="submission" date="2018-05" db="EMBL/GenBank/DDBJ databases">
        <title>First Complete Genome Sequence of the Simian Foamy Virus Infecting a Brachyteles arachnoides, a New World Primate.</title>
        <authorList>
            <person name="Muniz C.P.R."/>
            <person name="Cavalcante L.T.F."/>
            <person name="Dudley D.M."/>
            <person name="Pissinatti A."/>
            <person name="O'Connor D.H."/>
            <person name="Soares M.A."/>
            <person name="Santos A.F.A."/>
        </authorList>
    </citation>
    <scope>NUCLEOTIDE SEQUENCE</scope>
    <source>
        <strain evidence="23">SFVbar</strain>
    </source>
</reference>
<keyword evidence="11" id="KW-0946">Virion</keyword>
<evidence type="ECO:0000256" key="19">
    <source>
        <dbReference type="ARBA" id="ARBA00024648"/>
    </source>
</evidence>
<evidence type="ECO:0000256" key="11">
    <source>
        <dbReference type="ARBA" id="ARBA00022844"/>
    </source>
</evidence>
<sequence length="986" mass="113968">MAPPLTLQEWLIWNKKRNLESWTNQMEGMSKEAKQLLYEEIENPTTLQRPTFRQRLAYSCYWACATTTRIMGWIIFVLLLIAVIGVTCFVAMARMQWKQAIITHGAIIDWNSTTHEVIPLMTKNRRSPRDLVKFTEEKWIEINATAIPQGVIFEPHPKPIITKERILGISQILLINSDAIASSMNIKQEHKTLLTEVINEEMNNLKDVMLEFDLPNGDPRTHQEYIQQRCFQEFKNCYLVKYNDNNKPWPSDSVIQDMCPLPGGEYPKQNAWDYYLEIKNIRPDGWTSKTYYGEARMGGFWAPAYLKQVNYTHVLFCSDKLYGKWYNYSNTVEKNEQLLLTKLNNLLIQNGTSSQLKNRALPKEWNSAGQNALFRNITRIDYCNLPEAVVLLNTTKTDYSLWEGDCDIYQNNVTLHTACKDFNYQDRPKLHPYTCRHWRLKEKEQTKCLNNQKENCLYYSEYSSPSYLWDFGWLAYNNNFPSPVCEMEQKIREPKYTVYSLYGECMRASQEYDLEQVLLGLHGFLRFKQIPVSQMPKERAFVGIDSPKWPPTYPNVTKETKMGCPSKRRVRDIENNWNKIQKAGYALTNSVKQIAQISDLNDEAIISGLYLLRDHVVTLMEATLHDVSALEDSIAIQHFHTHLTQLKLLLMENRIDWTYIDTKWIQNQLKLSDEEMKILRRTAKALVYKVENIDSYPSSTIWEMALYYEIIIPSDIYSTNWKVTNIGHLVASAGNLALIKMVHPYEIVNQECGTTKYLHLEECIEEDYVICETIEEVQPCGNLTGSDCPVLAEPVQEGYFLIETLKNGSYIYMSHYQDCMIKPYVPQVVTVNSTVKCLGKHLKPPLRQTEEETNLVVIPQVPRLKIQLPHLVGVIAKIKGIQVQVTSTWETIKDQIERAQTELLRLDLHEGDSSTWLKQLSEATKDIWPAAAQAIGKVADFLSGTLGGFFGILGYIKPVLIGLVILLLIVVVCKILSWLPSKRKTQ</sequence>
<evidence type="ECO:0000256" key="22">
    <source>
        <dbReference type="SAM" id="Phobius"/>
    </source>
</evidence>
<evidence type="ECO:0000256" key="3">
    <source>
        <dbReference type="ARBA" id="ARBA00004291"/>
    </source>
</evidence>
<protein>
    <recommendedName>
        <fullName evidence="8">Envelope glycoprotein gp130</fullName>
    </recommendedName>
    <alternativeName>
        <fullName evidence="20">Env polyprotein</fullName>
    </alternativeName>
</protein>
<accession>A0A2U9AG54</accession>
<evidence type="ECO:0000256" key="18">
    <source>
        <dbReference type="ARBA" id="ARBA00023184"/>
    </source>
</evidence>
<dbReference type="GO" id="GO:0055036">
    <property type="term" value="C:virion membrane"/>
    <property type="evidence" value="ECO:0007669"/>
    <property type="project" value="UniProtKB-SubCell"/>
</dbReference>
<evidence type="ECO:0000256" key="1">
    <source>
        <dbReference type="ARBA" id="ARBA00002261"/>
    </source>
</evidence>
<gene>
    <name evidence="23" type="primary">env</name>
</gene>
<evidence type="ECO:0000256" key="16">
    <source>
        <dbReference type="ARBA" id="ARBA00023136"/>
    </source>
</evidence>
<keyword evidence="15 22" id="KW-1133">Transmembrane helix</keyword>
<evidence type="ECO:0000313" key="23">
    <source>
        <dbReference type="EMBL" id="AWO77077.1"/>
    </source>
</evidence>
<keyword evidence="16 22" id="KW-0472">Membrane</keyword>
<comment type="function">
    <text evidence="1">The leader peptide is a component of released, infectious virions and is required for particle budding.</text>
</comment>
<evidence type="ECO:0000256" key="5">
    <source>
        <dbReference type="ARBA" id="ARBA00004563"/>
    </source>
</evidence>
<comment type="function">
    <text evidence="19">The transmembrane protein (TM) acts as a class I viral fusion protein. Under the current model, the protein has at least 3 conformational states: pre-fusion native state, pre-hairpin intermediate state, and post-fusion hairpin state. During viral and target cell membrane fusion, the coiled coil regions (heptad repeats) assume a trimer-of-hairpins structure, positioning the fusion peptide in close proximity to the C-terminal region of the ectodomain. The formation of this structure appears to drive apposition and subsequent fusion of viral and target cell membranes. Membranes fusion leads to delivery of the nucleocapsid into the cytoplasm.</text>
</comment>
<evidence type="ECO:0000256" key="6">
    <source>
        <dbReference type="ARBA" id="ARBA00004641"/>
    </source>
</evidence>
<evidence type="ECO:0000256" key="14">
    <source>
        <dbReference type="ARBA" id="ARBA00022968"/>
    </source>
</evidence>
<evidence type="ECO:0000256" key="7">
    <source>
        <dbReference type="ARBA" id="ARBA00004650"/>
    </source>
</evidence>
<keyword evidence="17" id="KW-0325">Glycoprotein</keyword>
<evidence type="ECO:0000256" key="2">
    <source>
        <dbReference type="ARBA" id="ARBA00004208"/>
    </source>
</evidence>
<evidence type="ECO:0000256" key="9">
    <source>
        <dbReference type="ARBA" id="ARBA00022685"/>
    </source>
</evidence>
<evidence type="ECO:0000256" key="12">
    <source>
        <dbReference type="ARBA" id="ARBA00022870"/>
    </source>
</evidence>
<keyword evidence="10 22" id="KW-0812">Transmembrane</keyword>
<proteinExistence type="predicted"/>
<evidence type="ECO:0000256" key="4">
    <source>
        <dbReference type="ARBA" id="ARBA00004482"/>
    </source>
</evidence>
<evidence type="ECO:0000256" key="20">
    <source>
        <dbReference type="ARBA" id="ARBA00029888"/>
    </source>
</evidence>
<comment type="subunit">
    <text evidence="21">The mature envelope protein consists of a trimer of SU-TM heterodimers. The N-terminus of leader peptide specifically interacts with Gag protein. This specific interaction between Gag protein and Env glycoprotein may allow particle egress.</text>
</comment>
<dbReference type="EMBL" id="MH368762">
    <property type="protein sequence ID" value="AWO77077.1"/>
    <property type="molecule type" value="Genomic_DNA"/>
</dbReference>
<keyword evidence="18" id="KW-1038">Host endoplasmic reticulum</keyword>
<keyword evidence="12" id="KW-1043">Host membrane</keyword>
<evidence type="ECO:0000256" key="8">
    <source>
        <dbReference type="ARBA" id="ARBA00015457"/>
    </source>
</evidence>
<evidence type="ECO:0000256" key="17">
    <source>
        <dbReference type="ARBA" id="ARBA00023180"/>
    </source>
</evidence>
<comment type="subcellular location">
    <subcellularLocation>
        <location evidence="3">Host endoplasmic reticulum membrane</location>
        <topology evidence="3">Peripheral membrane protein</topology>
    </subcellularLocation>
    <subcellularLocation>
        <location evidence="4">Host endoplasmic reticulum membrane</location>
        <topology evidence="4">Single-pass type I membrane protein</topology>
    </subcellularLocation>
    <subcellularLocation>
        <location evidence="6">Host endoplasmic reticulum membrane</location>
        <topology evidence="6">Single-pass type II membrane protein</topology>
    </subcellularLocation>
    <subcellularLocation>
        <location evidence="7">Virion membrane</location>
        <topology evidence="7">Peripheral membrane protein</topology>
    </subcellularLocation>
    <subcellularLocation>
        <location evidence="5">Virion membrane</location>
        <topology evidence="5">Single-pass type I membrane protein</topology>
    </subcellularLocation>
    <subcellularLocation>
        <location evidence="2">Virion membrane</location>
        <topology evidence="2">Single-pass type II membrane protein</topology>
    </subcellularLocation>
</comment>
<evidence type="ECO:0000256" key="13">
    <source>
        <dbReference type="ARBA" id="ARBA00022879"/>
    </source>
</evidence>
<organism evidence="23">
    <name type="scientific">Simian foamy virus</name>
    <dbReference type="NCBI Taxonomy" id="11642"/>
    <lineage>
        <taxon>Viruses</taxon>
        <taxon>Riboviria</taxon>
        <taxon>Pararnavirae</taxon>
        <taxon>Artverviricota</taxon>
        <taxon>Revtraviricetes</taxon>
        <taxon>Ortervirales</taxon>
        <taxon>Retroviridae</taxon>
        <taxon>Spumaretrovirinae</taxon>
        <taxon>Simiispumavirus</taxon>
        <taxon>Simiispumavirus pantrosch</taxon>
    </lineage>
</organism>
<dbReference type="Pfam" id="PF03408">
    <property type="entry name" value="Foamy_virus_ENV"/>
    <property type="match status" value="1"/>
</dbReference>
<feature type="transmembrane region" description="Helical" evidence="22">
    <location>
        <begin position="70"/>
        <end position="92"/>
    </location>
</feature>
<keyword evidence="14" id="KW-0735">Signal-anchor</keyword>
<name>A0A2U9AG54_9RETR</name>
<dbReference type="GO" id="GO:0019031">
    <property type="term" value="C:viral envelope"/>
    <property type="evidence" value="ECO:0007669"/>
    <property type="project" value="UniProtKB-KW"/>
</dbReference>
<keyword evidence="13" id="KW-0261">Viral envelope protein</keyword>
<keyword evidence="9" id="KW-0165">Cleavage on pair of basic residues</keyword>
<dbReference type="InterPro" id="IPR005070">
    <property type="entry name" value="Foamy_env"/>
</dbReference>
<evidence type="ECO:0000256" key="21">
    <source>
        <dbReference type="ARBA" id="ARBA00046477"/>
    </source>
</evidence>
<dbReference type="GO" id="GO:0044167">
    <property type="term" value="C:host cell endoplasmic reticulum membrane"/>
    <property type="evidence" value="ECO:0007669"/>
    <property type="project" value="UniProtKB-SubCell"/>
</dbReference>